<sequence>MNRWTDADSNALDLAIKSLRRADRFERGLPLTTASHQPVKHKPTTLRAECGPDGQWQIKGKHKGRPVQRRFTTRKAAESFARQLREEGN</sequence>
<name>A0A930VQZ7_9ACTN</name>
<evidence type="ECO:0000313" key="3">
    <source>
        <dbReference type="Proteomes" id="UP000660668"/>
    </source>
</evidence>
<dbReference type="RefSeq" id="WP_194696495.1">
    <property type="nucleotide sequence ID" value="NZ_JADKPO010000013.1"/>
</dbReference>
<feature type="compositionally biased region" description="Basic residues" evidence="1">
    <location>
        <begin position="59"/>
        <end position="70"/>
    </location>
</feature>
<protein>
    <submittedName>
        <fullName evidence="2">Uncharacterized protein</fullName>
    </submittedName>
</protein>
<dbReference type="AlphaFoldDB" id="A0A930VQZ7"/>
<dbReference type="EMBL" id="JADKPO010000013">
    <property type="protein sequence ID" value="MBF4768340.1"/>
    <property type="molecule type" value="Genomic_DNA"/>
</dbReference>
<keyword evidence="3" id="KW-1185">Reference proteome</keyword>
<accession>A0A930VQZ7</accession>
<dbReference type="Proteomes" id="UP000660668">
    <property type="component" value="Unassembled WGS sequence"/>
</dbReference>
<proteinExistence type="predicted"/>
<organism evidence="2 3">
    <name type="scientific">Nocardioides agariphilus</name>
    <dbReference type="NCBI Taxonomy" id="433664"/>
    <lineage>
        <taxon>Bacteria</taxon>
        <taxon>Bacillati</taxon>
        <taxon>Actinomycetota</taxon>
        <taxon>Actinomycetes</taxon>
        <taxon>Propionibacteriales</taxon>
        <taxon>Nocardioidaceae</taxon>
        <taxon>Nocardioides</taxon>
    </lineage>
</organism>
<feature type="region of interest" description="Disordered" evidence="1">
    <location>
        <begin position="30"/>
        <end position="70"/>
    </location>
</feature>
<reference evidence="2" key="1">
    <citation type="submission" date="2020-11" db="EMBL/GenBank/DDBJ databases">
        <title>Nocardioides cynanchi sp. nov., isolated from soil of rhizosphere of Cynanchum wilfordii.</title>
        <authorList>
            <person name="Lee J.-S."/>
            <person name="Suh M.K."/>
            <person name="Kim J.-S."/>
        </authorList>
    </citation>
    <scope>NUCLEOTIDE SEQUENCE</scope>
    <source>
        <strain evidence="2">KCTC 19276</strain>
    </source>
</reference>
<evidence type="ECO:0000313" key="2">
    <source>
        <dbReference type="EMBL" id="MBF4768340.1"/>
    </source>
</evidence>
<evidence type="ECO:0000256" key="1">
    <source>
        <dbReference type="SAM" id="MobiDB-lite"/>
    </source>
</evidence>
<comment type="caution">
    <text evidence="2">The sequence shown here is derived from an EMBL/GenBank/DDBJ whole genome shotgun (WGS) entry which is preliminary data.</text>
</comment>
<gene>
    <name evidence="2" type="ORF">ISU10_11235</name>
</gene>